<accession>A0AA39T3B7</accession>
<dbReference type="AlphaFoldDB" id="A0AA39T3B7"/>
<dbReference type="Proteomes" id="UP001175227">
    <property type="component" value="Unassembled WGS sequence"/>
</dbReference>
<evidence type="ECO:0000313" key="1">
    <source>
        <dbReference type="EMBL" id="KAK0461486.1"/>
    </source>
</evidence>
<protein>
    <submittedName>
        <fullName evidence="1">Uncharacterized protein</fullName>
    </submittedName>
</protein>
<dbReference type="EMBL" id="JAUEPR010000151">
    <property type="protein sequence ID" value="KAK0461486.1"/>
    <property type="molecule type" value="Genomic_DNA"/>
</dbReference>
<evidence type="ECO:0000313" key="2">
    <source>
        <dbReference type="Proteomes" id="UP001175227"/>
    </source>
</evidence>
<proteinExistence type="predicted"/>
<reference evidence="1" key="1">
    <citation type="submission" date="2023-06" db="EMBL/GenBank/DDBJ databases">
        <authorList>
            <consortium name="Lawrence Berkeley National Laboratory"/>
            <person name="Ahrendt S."/>
            <person name="Sahu N."/>
            <person name="Indic B."/>
            <person name="Wong-Bajracharya J."/>
            <person name="Merenyi Z."/>
            <person name="Ke H.-M."/>
            <person name="Monk M."/>
            <person name="Kocsube S."/>
            <person name="Drula E."/>
            <person name="Lipzen A."/>
            <person name="Balint B."/>
            <person name="Henrissat B."/>
            <person name="Andreopoulos B."/>
            <person name="Martin F.M."/>
            <person name="Harder C.B."/>
            <person name="Rigling D."/>
            <person name="Ford K.L."/>
            <person name="Foster G.D."/>
            <person name="Pangilinan J."/>
            <person name="Papanicolaou A."/>
            <person name="Barry K."/>
            <person name="LaButti K."/>
            <person name="Viragh M."/>
            <person name="Koriabine M."/>
            <person name="Yan M."/>
            <person name="Riley R."/>
            <person name="Champramary S."/>
            <person name="Plett K.L."/>
            <person name="Tsai I.J."/>
            <person name="Slot J."/>
            <person name="Sipos G."/>
            <person name="Plett J."/>
            <person name="Nagy L.G."/>
            <person name="Grigoriev I.V."/>
        </authorList>
    </citation>
    <scope>NUCLEOTIDE SEQUENCE</scope>
    <source>
        <strain evidence="1">ICMP 16352</strain>
    </source>
</reference>
<feature type="non-terminal residue" evidence="1">
    <location>
        <position position="1"/>
    </location>
</feature>
<keyword evidence="2" id="KW-1185">Reference proteome</keyword>
<gene>
    <name evidence="1" type="ORF">IW261DRAFT_1349084</name>
</gene>
<organism evidence="1 2">
    <name type="scientific">Armillaria novae-zelandiae</name>
    <dbReference type="NCBI Taxonomy" id="153914"/>
    <lineage>
        <taxon>Eukaryota</taxon>
        <taxon>Fungi</taxon>
        <taxon>Dikarya</taxon>
        <taxon>Basidiomycota</taxon>
        <taxon>Agaricomycotina</taxon>
        <taxon>Agaricomycetes</taxon>
        <taxon>Agaricomycetidae</taxon>
        <taxon>Agaricales</taxon>
        <taxon>Marasmiineae</taxon>
        <taxon>Physalacriaceae</taxon>
        <taxon>Armillaria</taxon>
    </lineage>
</organism>
<sequence>LLISCQDILSLFNAQHDCHIAGCEATAMQACIQERQLTRQMQKLVAHKDEDHFIINTFGLHNAMLLCSALPHTLVTPIPLYSDRKTHHQILAKKV</sequence>
<name>A0AA39T3B7_9AGAR</name>
<comment type="caution">
    <text evidence="1">The sequence shown here is derived from an EMBL/GenBank/DDBJ whole genome shotgun (WGS) entry which is preliminary data.</text>
</comment>